<dbReference type="InterPro" id="IPR006652">
    <property type="entry name" value="Kelch_1"/>
</dbReference>
<dbReference type="RefSeq" id="XP_010423607.1">
    <property type="nucleotide sequence ID" value="XM_010425305.1"/>
</dbReference>
<dbReference type="SMART" id="SM00612">
    <property type="entry name" value="Kelch"/>
    <property type="match status" value="2"/>
</dbReference>
<dbReference type="InterPro" id="IPR050354">
    <property type="entry name" value="F-box/kelch-repeat_ARATH"/>
</dbReference>
<dbReference type="GeneID" id="104708696"/>
<evidence type="ECO:0000313" key="3">
    <source>
        <dbReference type="RefSeq" id="XP_010423607.1"/>
    </source>
</evidence>
<evidence type="ECO:0000313" key="2">
    <source>
        <dbReference type="Proteomes" id="UP000694864"/>
    </source>
</evidence>
<reference evidence="3" key="2">
    <citation type="submission" date="2025-08" db="UniProtKB">
        <authorList>
            <consortium name="RefSeq"/>
        </authorList>
    </citation>
    <scope>IDENTIFICATION</scope>
    <source>
        <tissue evidence="3">Leaf</tissue>
    </source>
</reference>
<organism evidence="2 3">
    <name type="scientific">Camelina sativa</name>
    <name type="common">False flax</name>
    <name type="synonym">Myagrum sativum</name>
    <dbReference type="NCBI Taxonomy" id="90675"/>
    <lineage>
        <taxon>Eukaryota</taxon>
        <taxon>Viridiplantae</taxon>
        <taxon>Streptophyta</taxon>
        <taxon>Embryophyta</taxon>
        <taxon>Tracheophyta</taxon>
        <taxon>Spermatophyta</taxon>
        <taxon>Magnoliopsida</taxon>
        <taxon>eudicotyledons</taxon>
        <taxon>Gunneridae</taxon>
        <taxon>Pentapetalae</taxon>
        <taxon>rosids</taxon>
        <taxon>malvids</taxon>
        <taxon>Brassicales</taxon>
        <taxon>Brassicaceae</taxon>
        <taxon>Camelineae</taxon>
        <taxon>Camelina</taxon>
    </lineage>
</organism>
<dbReference type="Pfam" id="PF25210">
    <property type="entry name" value="Kelch_FKB95"/>
    <property type="match status" value="1"/>
</dbReference>
<dbReference type="PANTHER" id="PTHR24414">
    <property type="entry name" value="F-BOX/KELCH-REPEAT PROTEIN SKIP4"/>
    <property type="match status" value="1"/>
</dbReference>
<protein>
    <submittedName>
        <fullName evidence="3">F-box/kelch-repeat protein At3g24610</fullName>
    </submittedName>
</protein>
<sequence>MGCTDMSLYVCLSSPPPGPVTTRWLICRLGRPRDAKNMTTNRLYLLPSSPSQPSESSVVVLEWGIYVIGGKINGKNTSNVLVLDCRTHKWHQVSSMGVARASAAAGVVDGKIYVFGGCKDMDSWAEVFDPKTQSWNILPSPSWNQSHDLIRGSVVVDEKVYAVSKGGNSVYYSPNEGKWGKGNCDSFLINKKFCLICELLYCCDTMGCLFWCEAEKLKCHESEGMVWTKVKGLKTLQMNVSGYYSRFRTVPFDGEIEELPTSYTFEAGVSKLSNFGGNIVVFWDIVVLVLMRVWRFGARRFLWRDVSRARFAGRLSGRKPS</sequence>
<gene>
    <name evidence="3" type="primary">LOC104708696</name>
</gene>
<keyword evidence="2" id="KW-1185">Reference proteome</keyword>
<dbReference type="InterPro" id="IPR015915">
    <property type="entry name" value="Kelch-typ_b-propeller"/>
</dbReference>
<feature type="domain" description="FKB95-like N-terminal Kelch" evidence="1">
    <location>
        <begin position="36"/>
        <end position="243"/>
    </location>
</feature>
<accession>A0ABM0TB81</accession>
<dbReference type="Gene3D" id="2.120.10.80">
    <property type="entry name" value="Kelch-type beta propeller"/>
    <property type="match status" value="1"/>
</dbReference>
<name>A0ABM0TB81_CAMSA</name>
<dbReference type="PANTHER" id="PTHR24414:SF178">
    <property type="entry name" value="F-BOX DOMAIN-CONTAINING PROTEIN"/>
    <property type="match status" value="1"/>
</dbReference>
<proteinExistence type="predicted"/>
<reference evidence="2" key="1">
    <citation type="journal article" date="2014" name="Nat. Commun.">
        <title>The emerging biofuel crop Camelina sativa retains a highly undifferentiated hexaploid genome structure.</title>
        <authorList>
            <person name="Kagale S."/>
            <person name="Koh C."/>
            <person name="Nixon J."/>
            <person name="Bollina V."/>
            <person name="Clarke W.E."/>
            <person name="Tuteja R."/>
            <person name="Spillane C."/>
            <person name="Robinson S.J."/>
            <person name="Links M.G."/>
            <person name="Clarke C."/>
            <person name="Higgins E.E."/>
            <person name="Huebert T."/>
            <person name="Sharpe A.G."/>
            <person name="Parkin I.A."/>
        </authorList>
    </citation>
    <scope>NUCLEOTIDE SEQUENCE [LARGE SCALE GENOMIC DNA]</scope>
    <source>
        <strain evidence="2">cv. DH55</strain>
    </source>
</reference>
<dbReference type="SUPFAM" id="SSF117281">
    <property type="entry name" value="Kelch motif"/>
    <property type="match status" value="1"/>
</dbReference>
<dbReference type="Proteomes" id="UP000694864">
    <property type="component" value="Chromosome 1"/>
</dbReference>
<dbReference type="InterPro" id="IPR057499">
    <property type="entry name" value="Kelch_FKB95"/>
</dbReference>
<evidence type="ECO:0000259" key="1">
    <source>
        <dbReference type="Pfam" id="PF25210"/>
    </source>
</evidence>